<dbReference type="Proteomes" id="UP001062165">
    <property type="component" value="Chromosome"/>
</dbReference>
<dbReference type="Gene3D" id="2.120.10.80">
    <property type="entry name" value="Kelch-type beta propeller"/>
    <property type="match status" value="2"/>
</dbReference>
<keyword evidence="2" id="KW-1185">Reference proteome</keyword>
<evidence type="ECO:0000313" key="1">
    <source>
        <dbReference type="EMBL" id="UXX79067.1"/>
    </source>
</evidence>
<accession>A0ABY6CYT0</accession>
<sequence length="328" mass="36280">MISLFISAVLSGNIKAQSGDFSNYQWSAIAATGEPVARHENAFVEFEGKFYLMGGRGIKPVNVFDPSTNEWEQKANTPIEFHHFQPVVYQKAIYIVSALTGPYPTEVPISHVWIYHPARDVWEKGSEIPAAFQRGGAGAVLRSNRIYVVCGITYGHTSGTTNAMSYYDLGNSKWTALTKAPHVRDHFTAVIVENQLYCIGGRNTSVHHPADFTAFFGATVSDIDVYDFDANKWVTLKEKLPIATAGAGVVSRGDYIFYIGGESAQDTAHSETQVFDVKTRQWRTWSPLVVGRHGSQAVQYQRKIYLAAGSPKRGGGNMNSIEVFELKK</sequence>
<reference evidence="1" key="1">
    <citation type="submission" date="2022-10" db="EMBL/GenBank/DDBJ databases">
        <title>Comparative genomics and taxonomic characterization of three novel marine species of genus Reichenbachiella exhibiting antioxidant and polysaccharide degradation activities.</title>
        <authorList>
            <person name="Muhammad N."/>
            <person name="Lee Y.-J."/>
            <person name="Ko J."/>
            <person name="Kim S.-G."/>
        </authorList>
    </citation>
    <scope>NUCLEOTIDE SEQUENCE</scope>
    <source>
        <strain evidence="1">Wsw4-B4</strain>
    </source>
</reference>
<dbReference type="InterPro" id="IPR052392">
    <property type="entry name" value="Kelch-BTB_domain-containing"/>
</dbReference>
<name>A0ABY6CYT0_9BACT</name>
<dbReference type="InterPro" id="IPR006652">
    <property type="entry name" value="Kelch_1"/>
</dbReference>
<dbReference type="EMBL" id="CP106735">
    <property type="protein sequence ID" value="UXX79067.1"/>
    <property type="molecule type" value="Genomic_DNA"/>
</dbReference>
<dbReference type="PANTHER" id="PTHR46375:SF3">
    <property type="entry name" value="KELCH REPEAT AND BTB DOMAIN-CONTAINING PROTEIN 13"/>
    <property type="match status" value="1"/>
</dbReference>
<organism evidence="1 2">
    <name type="scientific">Reichenbachiella carrageenanivorans</name>
    <dbReference type="NCBI Taxonomy" id="2979869"/>
    <lineage>
        <taxon>Bacteria</taxon>
        <taxon>Pseudomonadati</taxon>
        <taxon>Bacteroidota</taxon>
        <taxon>Cytophagia</taxon>
        <taxon>Cytophagales</taxon>
        <taxon>Reichenbachiellaceae</taxon>
        <taxon>Reichenbachiella</taxon>
    </lineage>
</organism>
<dbReference type="SUPFAM" id="SSF117281">
    <property type="entry name" value="Kelch motif"/>
    <property type="match status" value="2"/>
</dbReference>
<dbReference type="Pfam" id="PF24681">
    <property type="entry name" value="Kelch_KLHDC2_KLHL20_DRC7"/>
    <property type="match status" value="1"/>
</dbReference>
<dbReference type="RefSeq" id="WP_263050810.1">
    <property type="nucleotide sequence ID" value="NZ_CP106735.1"/>
</dbReference>
<dbReference type="PANTHER" id="PTHR46375">
    <property type="entry name" value="KELCH REPEAT AND BTB DOMAIN-CONTAINING PROTEIN 13-RELATED"/>
    <property type="match status" value="1"/>
</dbReference>
<proteinExistence type="predicted"/>
<dbReference type="SMART" id="SM00612">
    <property type="entry name" value="Kelch"/>
    <property type="match status" value="3"/>
</dbReference>
<dbReference type="InterPro" id="IPR015915">
    <property type="entry name" value="Kelch-typ_b-propeller"/>
</dbReference>
<protein>
    <submittedName>
        <fullName evidence="1">Galactose oxidase</fullName>
    </submittedName>
</protein>
<evidence type="ECO:0000313" key="2">
    <source>
        <dbReference type="Proteomes" id="UP001062165"/>
    </source>
</evidence>
<gene>
    <name evidence="1" type="ORF">N7E81_17065</name>
</gene>